<comment type="caution">
    <text evidence="1">The sequence shown here is derived from an EMBL/GenBank/DDBJ whole genome shotgun (WGS) entry which is preliminary data.</text>
</comment>
<evidence type="ECO:0000313" key="1">
    <source>
        <dbReference type="EMBL" id="MET3597451.1"/>
    </source>
</evidence>
<evidence type="ECO:0000313" key="2">
    <source>
        <dbReference type="Proteomes" id="UP001549036"/>
    </source>
</evidence>
<proteinExistence type="predicted"/>
<dbReference type="RefSeq" id="WP_292364863.1">
    <property type="nucleotide sequence ID" value="NZ_JBEPLM010000024.1"/>
</dbReference>
<dbReference type="Proteomes" id="UP001549036">
    <property type="component" value="Unassembled WGS sequence"/>
</dbReference>
<keyword evidence="2" id="KW-1185">Reference proteome</keyword>
<gene>
    <name evidence="1" type="ORF">ABID26_006876</name>
</gene>
<sequence>MAALNRVNSPTVGEHDVDYLDQCKFALEPSVRRLAELALAAGWSRPKIGFALMVLAMEMTSCEIGQA</sequence>
<protein>
    <submittedName>
        <fullName evidence="1">Uncharacterized protein</fullName>
    </submittedName>
</protein>
<dbReference type="EMBL" id="JBEPLM010000024">
    <property type="protein sequence ID" value="MET3597451.1"/>
    <property type="molecule type" value="Genomic_DNA"/>
</dbReference>
<organism evidence="1 2">
    <name type="scientific">Mesorhizobium shonense</name>
    <dbReference type="NCBI Taxonomy" id="1209948"/>
    <lineage>
        <taxon>Bacteria</taxon>
        <taxon>Pseudomonadati</taxon>
        <taxon>Pseudomonadota</taxon>
        <taxon>Alphaproteobacteria</taxon>
        <taxon>Hyphomicrobiales</taxon>
        <taxon>Phyllobacteriaceae</taxon>
        <taxon>Mesorhizobium</taxon>
    </lineage>
</organism>
<accession>A0ABV2I3Y0</accession>
<reference evidence="1 2" key="1">
    <citation type="submission" date="2024-06" db="EMBL/GenBank/DDBJ databases">
        <title>Genomic Encyclopedia of Type Strains, Phase IV (KMG-IV): sequencing the most valuable type-strain genomes for metagenomic binning, comparative biology and taxonomic classification.</title>
        <authorList>
            <person name="Goeker M."/>
        </authorList>
    </citation>
    <scope>NUCLEOTIDE SEQUENCE [LARGE SCALE GENOMIC DNA]</scope>
    <source>
        <strain evidence="1 2">DSM 29846</strain>
    </source>
</reference>
<name>A0ABV2I3Y0_9HYPH</name>